<dbReference type="RefSeq" id="XP_015466752.1">
    <property type="nucleotide sequence ID" value="XM_015612415.1"/>
</dbReference>
<evidence type="ECO:0000313" key="1">
    <source>
        <dbReference type="EMBL" id="KSA00650.1"/>
    </source>
</evidence>
<dbReference type="OrthoDB" id="4089405at2759"/>
<sequence>MFRKVLNSRGILKFQKVANNRNLHQSFRVLNANPFLYTNEFSALESKIDKHLLKNDGIILQETVIDAIKACQHVQQSIYDYDKFWEDPTNIKINDKIQEILSNEKVEFNKELLTKIFLLKLPIVTYVQVIETFYKRNPTAYIDKSIALIPFRYCLFNGDLQNALKITDLTTGHKNYIDQKNKQLRSGVIKFASSAIGITLFSKIGVQEIIEWGYLSDSWRHLSSINAMILTYFLNSSFFVTIVRFGRQLIAGGGNYLTWQKGTFYTHWFRHADELSMCTKIVEADLAMNGGGPSGGESSPELIEELCRTEDELYERHTLQPGYTRDGKKIRLMEAKDNLDDIKMQAYWMSGGDGFEWVEPDQDPADLIWKQHLAKFDKPMLNTDNSTKNLKWAEELIEEK</sequence>
<name>A0A0V1PX22_9ASCO</name>
<proteinExistence type="predicted"/>
<reference evidence="1 2" key="1">
    <citation type="submission" date="2015-11" db="EMBL/GenBank/DDBJ databases">
        <title>The genome of Debaryomyces fabryi.</title>
        <authorList>
            <person name="Tafer H."/>
            <person name="Lopandic K."/>
        </authorList>
    </citation>
    <scope>NUCLEOTIDE SEQUENCE [LARGE SCALE GENOMIC DNA]</scope>
    <source>
        <strain evidence="1 2">CBS 789</strain>
    </source>
</reference>
<accession>A0A0V1PX22</accession>
<evidence type="ECO:0000313" key="2">
    <source>
        <dbReference type="Proteomes" id="UP000054251"/>
    </source>
</evidence>
<dbReference type="AlphaFoldDB" id="A0A0V1PX22"/>
<gene>
    <name evidence="1" type="ORF">AC631_03586</name>
</gene>
<keyword evidence="2" id="KW-1185">Reference proteome</keyword>
<organism evidence="1 2">
    <name type="scientific">Debaryomyces fabryi</name>
    <dbReference type="NCBI Taxonomy" id="58627"/>
    <lineage>
        <taxon>Eukaryota</taxon>
        <taxon>Fungi</taxon>
        <taxon>Dikarya</taxon>
        <taxon>Ascomycota</taxon>
        <taxon>Saccharomycotina</taxon>
        <taxon>Pichiomycetes</taxon>
        <taxon>Debaryomycetaceae</taxon>
        <taxon>Debaryomyces</taxon>
    </lineage>
</organism>
<dbReference type="GeneID" id="26840595"/>
<dbReference type="EMBL" id="LMYN01000079">
    <property type="protein sequence ID" value="KSA00650.1"/>
    <property type="molecule type" value="Genomic_DNA"/>
</dbReference>
<protein>
    <submittedName>
        <fullName evidence="1">Uncharacterized protein</fullName>
    </submittedName>
</protein>
<comment type="caution">
    <text evidence="1">The sequence shown here is derived from an EMBL/GenBank/DDBJ whole genome shotgun (WGS) entry which is preliminary data.</text>
</comment>
<dbReference type="Proteomes" id="UP000054251">
    <property type="component" value="Unassembled WGS sequence"/>
</dbReference>